<dbReference type="PANTHER" id="PTHR43004">
    <property type="entry name" value="TRK SYSTEM POTASSIUM UPTAKE PROTEIN"/>
    <property type="match status" value="1"/>
</dbReference>
<dbReference type="EMBL" id="PEDP01000900">
    <property type="protein sequence ID" value="POS84698.1"/>
    <property type="molecule type" value="Genomic_DNA"/>
</dbReference>
<evidence type="ECO:0000256" key="5">
    <source>
        <dbReference type="ARBA" id="ARBA00023002"/>
    </source>
</evidence>
<dbReference type="Proteomes" id="UP000237438">
    <property type="component" value="Unassembled WGS sequence"/>
</dbReference>
<evidence type="ECO:0000313" key="8">
    <source>
        <dbReference type="Proteomes" id="UP000237438"/>
    </source>
</evidence>
<evidence type="ECO:0000259" key="6">
    <source>
        <dbReference type="Pfam" id="PF01494"/>
    </source>
</evidence>
<dbReference type="Gene3D" id="3.40.30.120">
    <property type="match status" value="1"/>
</dbReference>
<organism evidence="7 8">
    <name type="scientific">Erysiphe pulchra</name>
    <dbReference type="NCBI Taxonomy" id="225359"/>
    <lineage>
        <taxon>Eukaryota</taxon>
        <taxon>Fungi</taxon>
        <taxon>Dikarya</taxon>
        <taxon>Ascomycota</taxon>
        <taxon>Pezizomycotina</taxon>
        <taxon>Leotiomycetes</taxon>
        <taxon>Erysiphales</taxon>
        <taxon>Erysiphaceae</taxon>
        <taxon>Erysiphe</taxon>
    </lineage>
</organism>
<evidence type="ECO:0000256" key="2">
    <source>
        <dbReference type="ARBA" id="ARBA00007801"/>
    </source>
</evidence>
<dbReference type="GO" id="GO:0071949">
    <property type="term" value="F:FAD binding"/>
    <property type="evidence" value="ECO:0007669"/>
    <property type="project" value="InterPro"/>
</dbReference>
<evidence type="ECO:0000313" key="7">
    <source>
        <dbReference type="EMBL" id="POS84698.1"/>
    </source>
</evidence>
<dbReference type="SUPFAM" id="SSF51905">
    <property type="entry name" value="FAD/NAD(P)-binding domain"/>
    <property type="match status" value="1"/>
</dbReference>
<dbReference type="InterPro" id="IPR036249">
    <property type="entry name" value="Thioredoxin-like_sf"/>
</dbReference>
<dbReference type="PANTHER" id="PTHR43004:SF19">
    <property type="entry name" value="BINDING MONOOXYGENASE, PUTATIVE (JCVI)-RELATED"/>
    <property type="match status" value="1"/>
</dbReference>
<evidence type="ECO:0000256" key="3">
    <source>
        <dbReference type="ARBA" id="ARBA00022630"/>
    </source>
</evidence>
<evidence type="ECO:0000256" key="4">
    <source>
        <dbReference type="ARBA" id="ARBA00022827"/>
    </source>
</evidence>
<dbReference type="GO" id="GO:0016709">
    <property type="term" value="F:oxidoreductase activity, acting on paired donors, with incorporation or reduction of molecular oxygen, NAD(P)H as one donor, and incorporation of one atom of oxygen"/>
    <property type="evidence" value="ECO:0007669"/>
    <property type="project" value="UniProtKB-ARBA"/>
</dbReference>
<proteinExistence type="inferred from homology"/>
<dbReference type="Gene3D" id="3.50.50.60">
    <property type="entry name" value="FAD/NAD(P)-binding domain"/>
    <property type="match status" value="1"/>
</dbReference>
<dbReference type="InterPro" id="IPR036188">
    <property type="entry name" value="FAD/NAD-bd_sf"/>
</dbReference>
<dbReference type="AlphaFoldDB" id="A0A2S4PRN6"/>
<comment type="similarity">
    <text evidence="2">Belongs to the PheA/TfdB FAD monooxygenase family.</text>
</comment>
<accession>A0A2S4PRN6</accession>
<name>A0A2S4PRN6_9PEZI</name>
<keyword evidence="3" id="KW-0285">Flavoprotein</keyword>
<keyword evidence="8" id="KW-1185">Reference proteome</keyword>
<sequence length="568" mass="64271">MDTSVLIVGAGPTGLMLALELSLLKIPFRLIDANITAKPSYQSRALVIHSRTLELLARHDLAERFTNTGSFSHEINLFLNRSFLWKINNTRNLMADTIFPDSTTVKQPIAEKFLEERLVEYGGMIERGVSAERIVTDEDGEGISVWIRCKKLAPENSENFEEENNLIRCKYVVGCDGMHSMVRTSAGINFEGTSYTEEYILADAQVEWSYQKSTYFFIDRGLMAFLPLGDKDTYRLVCRRPSPNKSLLSTFWSTSTTLRSREPSISEFDNSIAALVPGSVLIRNPTWLSTFRINSRLASKFSVGRLFLAGDAAHVHAPVGGQGMNSGIQDAVNLGWKLARVLHSTAPTTLLDSYEIERRKLAKVTVQSTELLFNAMATTNLLKIWLRNFIWRWILPYFGDPNSADKIRRRISQLSVRYRHSPIVSTALGWKGKLRGGDRAPDGWLVNSKGDQVTLQGICKKPADYLIFFSSDKSLDFLTDNYDIQELKANYLDLVVLCICNNKIITATESTDSYADPEGRLHALYQFDKPSYVLIRPDGYISHIGSMSSFDELRNWMNTQRQYKNDIE</sequence>
<dbReference type="OrthoDB" id="2096480at2759"/>
<dbReference type="InterPro" id="IPR002938">
    <property type="entry name" value="FAD-bd"/>
</dbReference>
<dbReference type="STRING" id="225359.A0A2S4PRN6"/>
<comment type="caution">
    <text evidence="7">The sequence shown here is derived from an EMBL/GenBank/DDBJ whole genome shotgun (WGS) entry which is preliminary data.</text>
</comment>
<dbReference type="Pfam" id="PF01494">
    <property type="entry name" value="FAD_binding_3"/>
    <property type="match status" value="1"/>
</dbReference>
<dbReference type="Gene3D" id="3.30.70.2450">
    <property type="match status" value="1"/>
</dbReference>
<reference evidence="7 8" key="1">
    <citation type="submission" date="2017-10" db="EMBL/GenBank/DDBJ databases">
        <title>Development of genomic resources for the powdery mildew, Erysiphe pulchra.</title>
        <authorList>
            <person name="Wadl P.A."/>
            <person name="Mack B.M."/>
            <person name="Moore G."/>
            <person name="Beltz S.B."/>
        </authorList>
    </citation>
    <scope>NUCLEOTIDE SEQUENCE [LARGE SCALE GENOMIC DNA]</scope>
    <source>
        <strain evidence="7">Cflorida</strain>
    </source>
</reference>
<protein>
    <recommendedName>
        <fullName evidence="6">FAD-binding domain-containing protein</fullName>
    </recommendedName>
</protein>
<keyword evidence="5" id="KW-0560">Oxidoreductase</keyword>
<evidence type="ECO:0000256" key="1">
    <source>
        <dbReference type="ARBA" id="ARBA00001974"/>
    </source>
</evidence>
<dbReference type="InterPro" id="IPR050641">
    <property type="entry name" value="RIFMO-like"/>
</dbReference>
<comment type="cofactor">
    <cofactor evidence="1">
        <name>FAD</name>
        <dbReference type="ChEBI" id="CHEBI:57692"/>
    </cofactor>
</comment>
<dbReference type="SUPFAM" id="SSF52833">
    <property type="entry name" value="Thioredoxin-like"/>
    <property type="match status" value="1"/>
</dbReference>
<keyword evidence="4" id="KW-0274">FAD</keyword>
<feature type="domain" description="FAD-binding" evidence="6">
    <location>
        <begin position="2"/>
        <end position="368"/>
    </location>
</feature>
<dbReference type="PRINTS" id="PR00420">
    <property type="entry name" value="RNGMNOXGNASE"/>
</dbReference>
<gene>
    <name evidence="7" type="ORF">EPUL_004843</name>
</gene>